<evidence type="ECO:0000313" key="2">
    <source>
        <dbReference type="Proteomes" id="UP000485058"/>
    </source>
</evidence>
<dbReference type="AlphaFoldDB" id="A0A6A0ALV8"/>
<gene>
    <name evidence="1" type="ORF">HaLaN_32652</name>
</gene>
<organism evidence="1 2">
    <name type="scientific">Haematococcus lacustris</name>
    <name type="common">Green alga</name>
    <name type="synonym">Haematococcus pluvialis</name>
    <dbReference type="NCBI Taxonomy" id="44745"/>
    <lineage>
        <taxon>Eukaryota</taxon>
        <taxon>Viridiplantae</taxon>
        <taxon>Chlorophyta</taxon>
        <taxon>core chlorophytes</taxon>
        <taxon>Chlorophyceae</taxon>
        <taxon>CS clade</taxon>
        <taxon>Chlamydomonadales</taxon>
        <taxon>Haematococcaceae</taxon>
        <taxon>Haematococcus</taxon>
    </lineage>
</organism>
<accession>A0A6A0ALV8</accession>
<keyword evidence="2" id="KW-1185">Reference proteome</keyword>
<evidence type="ECO:0000313" key="1">
    <source>
        <dbReference type="EMBL" id="GFH33303.1"/>
    </source>
</evidence>
<protein>
    <submittedName>
        <fullName evidence="1">Uncharacterized protein</fullName>
    </submittedName>
</protein>
<dbReference type="EMBL" id="BLLF01008248">
    <property type="protein sequence ID" value="GFH33303.1"/>
    <property type="molecule type" value="Genomic_DNA"/>
</dbReference>
<dbReference type="Proteomes" id="UP000485058">
    <property type="component" value="Unassembled WGS sequence"/>
</dbReference>
<proteinExistence type="predicted"/>
<reference evidence="1 2" key="1">
    <citation type="submission" date="2020-02" db="EMBL/GenBank/DDBJ databases">
        <title>Draft genome sequence of Haematococcus lacustris strain NIES-144.</title>
        <authorList>
            <person name="Morimoto D."/>
            <person name="Nakagawa S."/>
            <person name="Yoshida T."/>
            <person name="Sawayama S."/>
        </authorList>
    </citation>
    <scope>NUCLEOTIDE SEQUENCE [LARGE SCALE GENOMIC DNA]</scope>
    <source>
        <strain evidence="1 2">NIES-144</strain>
    </source>
</reference>
<comment type="caution">
    <text evidence="1">The sequence shown here is derived from an EMBL/GenBank/DDBJ whole genome shotgun (WGS) entry which is preliminary data.</text>
</comment>
<sequence>MEFYSVEASFGAAEPRLRDVTLFPLSGVPFDVAYSLFASQLIATGCSWSAPFDDLLSIVKVQVQVLSAKRCAKRPLRQQMRCCCMLASLRGLPSCQQAYRNALDIYKATQAN</sequence>
<name>A0A6A0ALV8_HAELA</name>